<evidence type="ECO:0000256" key="1">
    <source>
        <dbReference type="SAM" id="Phobius"/>
    </source>
</evidence>
<feature type="transmembrane region" description="Helical" evidence="1">
    <location>
        <begin position="12"/>
        <end position="32"/>
    </location>
</feature>
<protein>
    <recommendedName>
        <fullName evidence="4">MFS transporter</fullName>
    </recommendedName>
</protein>
<keyword evidence="3" id="KW-1185">Reference proteome</keyword>
<evidence type="ECO:0000313" key="2">
    <source>
        <dbReference type="EMBL" id="MBB4616896.1"/>
    </source>
</evidence>
<reference evidence="2 3" key="1">
    <citation type="submission" date="2020-08" db="EMBL/GenBank/DDBJ databases">
        <title>Genomic Encyclopedia of Type Strains, Phase IV (KMG-IV): sequencing the most valuable type-strain genomes for metagenomic binning, comparative biology and taxonomic classification.</title>
        <authorList>
            <person name="Goeker M."/>
        </authorList>
    </citation>
    <scope>NUCLEOTIDE SEQUENCE [LARGE SCALE GENOMIC DNA]</scope>
    <source>
        <strain evidence="2 3">DSM 15867</strain>
    </source>
</reference>
<proteinExistence type="predicted"/>
<organism evidence="2 3">
    <name type="scientific">Sphingomonas abaci</name>
    <dbReference type="NCBI Taxonomy" id="237611"/>
    <lineage>
        <taxon>Bacteria</taxon>
        <taxon>Pseudomonadati</taxon>
        <taxon>Pseudomonadota</taxon>
        <taxon>Alphaproteobacteria</taxon>
        <taxon>Sphingomonadales</taxon>
        <taxon>Sphingomonadaceae</taxon>
        <taxon>Sphingomonas</taxon>
    </lineage>
</organism>
<evidence type="ECO:0000313" key="3">
    <source>
        <dbReference type="Proteomes" id="UP000574769"/>
    </source>
</evidence>
<name>A0A7W7AH56_9SPHN</name>
<feature type="transmembrane region" description="Helical" evidence="1">
    <location>
        <begin position="70"/>
        <end position="90"/>
    </location>
</feature>
<gene>
    <name evidence="2" type="ORF">GGQ96_001016</name>
</gene>
<keyword evidence="1" id="KW-0472">Membrane</keyword>
<dbReference type="RefSeq" id="WP_184112287.1">
    <property type="nucleotide sequence ID" value="NZ_JACHNY010000002.1"/>
</dbReference>
<dbReference type="Proteomes" id="UP000574769">
    <property type="component" value="Unassembled WGS sequence"/>
</dbReference>
<dbReference type="EMBL" id="JACHNY010000002">
    <property type="protein sequence ID" value="MBB4616896.1"/>
    <property type="molecule type" value="Genomic_DNA"/>
</dbReference>
<comment type="caution">
    <text evidence="2">The sequence shown here is derived from an EMBL/GenBank/DDBJ whole genome shotgun (WGS) entry which is preliminary data.</text>
</comment>
<evidence type="ECO:0008006" key="4">
    <source>
        <dbReference type="Google" id="ProtNLM"/>
    </source>
</evidence>
<keyword evidence="1" id="KW-1133">Transmembrane helix</keyword>
<accession>A0A7W7AH56</accession>
<keyword evidence="1" id="KW-0812">Transmembrane</keyword>
<dbReference type="AlphaFoldDB" id="A0A7W7AH56"/>
<sequence>MNEQQEHARMVYIAMAALAGSVTALSFMPWRTMRWSEIVMTLFVGSGFAAFGVPYLVGDVAGIEIANLRAICFFTYIGATGANAFVPVIIRWGKRWLEKLLGEGGAA</sequence>
<feature type="transmembrane region" description="Helical" evidence="1">
    <location>
        <begin position="38"/>
        <end position="58"/>
    </location>
</feature>